<dbReference type="Pfam" id="PF18911">
    <property type="entry name" value="PKD_4"/>
    <property type="match status" value="1"/>
</dbReference>
<keyword evidence="4" id="KW-1185">Reference proteome</keyword>
<dbReference type="InterPro" id="IPR022409">
    <property type="entry name" value="PKD/Chitinase_dom"/>
</dbReference>
<feature type="chain" id="PRO_5018554761" evidence="1">
    <location>
        <begin position="28"/>
        <end position="421"/>
    </location>
</feature>
<keyword evidence="1" id="KW-0732">Signal</keyword>
<dbReference type="SUPFAM" id="SSF49299">
    <property type="entry name" value="PKD domain"/>
    <property type="match status" value="1"/>
</dbReference>
<dbReference type="OrthoDB" id="753168at2"/>
<evidence type="ECO:0000256" key="1">
    <source>
        <dbReference type="SAM" id="SignalP"/>
    </source>
</evidence>
<dbReference type="Gene3D" id="2.60.40.10">
    <property type="entry name" value="Immunoglobulins"/>
    <property type="match status" value="1"/>
</dbReference>
<proteinExistence type="predicted"/>
<protein>
    <submittedName>
        <fullName evidence="3">PKD domain-containing protein</fullName>
    </submittedName>
</protein>
<dbReference type="InterPro" id="IPR000601">
    <property type="entry name" value="PKD_dom"/>
</dbReference>
<feature type="domain" description="PKD" evidence="2">
    <location>
        <begin position="69"/>
        <end position="116"/>
    </location>
</feature>
<dbReference type="InterPro" id="IPR013783">
    <property type="entry name" value="Ig-like_fold"/>
</dbReference>
<gene>
    <name evidence="3" type="ORF">EJV47_15410</name>
</gene>
<dbReference type="RefSeq" id="WP_126694052.1">
    <property type="nucleotide sequence ID" value="NZ_RXOF01000008.1"/>
</dbReference>
<organism evidence="3 4">
    <name type="scientific">Hymenobacter gummosus</name>
    <dbReference type="NCBI Taxonomy" id="1776032"/>
    <lineage>
        <taxon>Bacteria</taxon>
        <taxon>Pseudomonadati</taxon>
        <taxon>Bacteroidota</taxon>
        <taxon>Cytophagia</taxon>
        <taxon>Cytophagales</taxon>
        <taxon>Hymenobacteraceae</taxon>
        <taxon>Hymenobacter</taxon>
    </lineage>
</organism>
<evidence type="ECO:0000313" key="4">
    <source>
        <dbReference type="Proteomes" id="UP000282184"/>
    </source>
</evidence>
<feature type="signal peptide" evidence="1">
    <location>
        <begin position="1"/>
        <end position="27"/>
    </location>
</feature>
<comment type="caution">
    <text evidence="3">The sequence shown here is derived from an EMBL/GenBank/DDBJ whole genome shotgun (WGS) entry which is preliminary data.</text>
</comment>
<dbReference type="CDD" id="cd00146">
    <property type="entry name" value="PKD"/>
    <property type="match status" value="1"/>
</dbReference>
<dbReference type="AlphaFoldDB" id="A0A3S0IMN5"/>
<evidence type="ECO:0000259" key="2">
    <source>
        <dbReference type="PROSITE" id="PS50093"/>
    </source>
</evidence>
<dbReference type="SMART" id="SM00089">
    <property type="entry name" value="PKD"/>
    <property type="match status" value="1"/>
</dbReference>
<sequence>MTSLFSTIYHRPAAWLLLAGACCALSACEQEEGKLDGPAPAASFTVQLNTAQYPVVATFTSTSQNGFLYQWDFGDGSSLESRETVTHTYTRPGTYTVKLAVAGRGGTSFVPQTVTIPTACSNAAFGVLAACSGSGSTSWTFSDQAGAIKRLSASGAVLSSSAAPLPACQADDQFSFTNNFSYAYDAAGGTYAGGACGTARNSNGAFVFRPNGNLGQIVLQGRGAFIGLPDSVSNKTYDILEATATRLRLQGTNPDGTKTEVTLMPQLSAIDRAKQLLTGGSSRTWVLDNTQPAAIVVGPDDANPTTYYPGGAAGSLPACQADDEFTFTTANQYTYNALAETLVAGGAGCSAPRSGTSAFTFGAATGAGIAQFELTSPTAFIGVTDAANRIYRILSIDNTHMVLRVGPPSGAVVHTMKLRVK</sequence>
<dbReference type="InterPro" id="IPR035986">
    <property type="entry name" value="PKD_dom_sf"/>
</dbReference>
<reference evidence="3 4" key="1">
    <citation type="submission" date="2018-12" db="EMBL/GenBank/DDBJ databases">
        <title>Hymenobacter gummosus sp. nov., isolated from a spring.</title>
        <authorList>
            <person name="Nie L."/>
        </authorList>
    </citation>
    <scope>NUCLEOTIDE SEQUENCE [LARGE SCALE GENOMIC DNA]</scope>
    <source>
        <strain evidence="3 4">KCTC 52166</strain>
    </source>
</reference>
<dbReference type="Proteomes" id="UP000282184">
    <property type="component" value="Unassembled WGS sequence"/>
</dbReference>
<name>A0A3S0IMN5_9BACT</name>
<evidence type="ECO:0000313" key="3">
    <source>
        <dbReference type="EMBL" id="RTQ48976.1"/>
    </source>
</evidence>
<dbReference type="PROSITE" id="PS50093">
    <property type="entry name" value="PKD"/>
    <property type="match status" value="1"/>
</dbReference>
<accession>A0A3S0IMN5</accession>
<dbReference type="EMBL" id="RXOF01000008">
    <property type="protein sequence ID" value="RTQ48976.1"/>
    <property type="molecule type" value="Genomic_DNA"/>
</dbReference>